<gene>
    <name evidence="1" type="ORF">E2C01_068803</name>
</gene>
<organism evidence="1 2">
    <name type="scientific">Portunus trituberculatus</name>
    <name type="common">Swimming crab</name>
    <name type="synonym">Neptunus trituberculatus</name>
    <dbReference type="NCBI Taxonomy" id="210409"/>
    <lineage>
        <taxon>Eukaryota</taxon>
        <taxon>Metazoa</taxon>
        <taxon>Ecdysozoa</taxon>
        <taxon>Arthropoda</taxon>
        <taxon>Crustacea</taxon>
        <taxon>Multicrustacea</taxon>
        <taxon>Malacostraca</taxon>
        <taxon>Eumalacostraca</taxon>
        <taxon>Eucarida</taxon>
        <taxon>Decapoda</taxon>
        <taxon>Pleocyemata</taxon>
        <taxon>Brachyura</taxon>
        <taxon>Eubrachyura</taxon>
        <taxon>Portunoidea</taxon>
        <taxon>Portunidae</taxon>
        <taxon>Portuninae</taxon>
        <taxon>Portunus</taxon>
    </lineage>
</organism>
<proteinExistence type="predicted"/>
<evidence type="ECO:0000313" key="2">
    <source>
        <dbReference type="Proteomes" id="UP000324222"/>
    </source>
</evidence>
<reference evidence="1 2" key="1">
    <citation type="submission" date="2019-05" db="EMBL/GenBank/DDBJ databases">
        <title>Another draft genome of Portunus trituberculatus and its Hox gene families provides insights of decapod evolution.</title>
        <authorList>
            <person name="Jeong J.-H."/>
            <person name="Song I."/>
            <person name="Kim S."/>
            <person name="Choi T."/>
            <person name="Kim D."/>
            <person name="Ryu S."/>
            <person name="Kim W."/>
        </authorList>
    </citation>
    <scope>NUCLEOTIDE SEQUENCE [LARGE SCALE GENOMIC DNA]</scope>
    <source>
        <tissue evidence="1">Muscle</tissue>
    </source>
</reference>
<dbReference type="EMBL" id="VSRR010038929">
    <property type="protein sequence ID" value="MPC74444.1"/>
    <property type="molecule type" value="Genomic_DNA"/>
</dbReference>
<evidence type="ECO:0000313" key="1">
    <source>
        <dbReference type="EMBL" id="MPC74444.1"/>
    </source>
</evidence>
<protein>
    <submittedName>
        <fullName evidence="1">Uncharacterized protein</fullName>
    </submittedName>
</protein>
<dbReference type="Proteomes" id="UP000324222">
    <property type="component" value="Unassembled WGS sequence"/>
</dbReference>
<keyword evidence="2" id="KW-1185">Reference proteome</keyword>
<name>A0A5B7I134_PORTR</name>
<accession>A0A5B7I134</accession>
<comment type="caution">
    <text evidence="1">The sequence shown here is derived from an EMBL/GenBank/DDBJ whole genome shotgun (WGS) entry which is preliminary data.</text>
</comment>
<dbReference type="AlphaFoldDB" id="A0A5B7I134"/>
<sequence length="147" mass="17237">MSQSEKRVSVALRVLQLENRSRCQHLGSCWSASWQPMFYRAQCVQCVYEVVKVAAGALVWFVTDWSRMYSTYYHKPLTRGHNTCFWAASGSPHNVMYKCSTTSPHGEEAGALHWYLVQDMFVDLRYMAEQQQQHQQQHQQVLVYHCR</sequence>